<dbReference type="EMBL" id="CAADIN010000014">
    <property type="protein sequence ID" value="VFR86173.1"/>
    <property type="molecule type" value="Genomic_DNA"/>
</dbReference>
<dbReference type="AlphaFoldDB" id="A0A484U2K6"/>
<sequence length="97" mass="10519">MRQALAGAQRVLDAYAGAVGHLQPWLNTVQPSAWYVTQPLFQLIVAYVLDAATHDQALAVFDRAVSSGAPSDARLRIADPALWALLKKARDVAPIRL</sequence>
<evidence type="ECO:0000313" key="2">
    <source>
        <dbReference type="EMBL" id="VFR86173.1"/>
    </source>
</evidence>
<name>A0A484U2K6_9ZZZZ</name>
<proteinExistence type="predicted"/>
<protein>
    <submittedName>
        <fullName evidence="1">Uncharacterized protein</fullName>
    </submittedName>
</protein>
<dbReference type="EMBL" id="CAADIM010000018">
    <property type="protein sequence ID" value="VFR81154.1"/>
    <property type="molecule type" value="Genomic_DNA"/>
</dbReference>
<gene>
    <name evidence="1" type="ORF">ISE1_2711</name>
    <name evidence="2" type="ORF">ISE2_4461</name>
</gene>
<reference evidence="1" key="1">
    <citation type="submission" date="2019-03" db="EMBL/GenBank/DDBJ databases">
        <authorList>
            <person name="Danneels B."/>
        </authorList>
    </citation>
    <scope>NUCLEOTIDE SEQUENCE</scope>
</reference>
<organism evidence="1">
    <name type="scientific">plant metagenome</name>
    <dbReference type="NCBI Taxonomy" id="1297885"/>
    <lineage>
        <taxon>unclassified sequences</taxon>
        <taxon>metagenomes</taxon>
        <taxon>organismal metagenomes</taxon>
    </lineage>
</organism>
<accession>A0A484U2K6</accession>
<evidence type="ECO:0000313" key="1">
    <source>
        <dbReference type="EMBL" id="VFR81154.1"/>
    </source>
</evidence>